<dbReference type="eggNOG" id="COG0486">
    <property type="taxonomic scope" value="Bacteria"/>
</dbReference>
<evidence type="ECO:0000256" key="1">
    <source>
        <dbReference type="ARBA" id="ARBA00022741"/>
    </source>
</evidence>
<dbReference type="GeneID" id="84800420"/>
<dbReference type="InterPro" id="IPR005225">
    <property type="entry name" value="Small_GTP-bd"/>
</dbReference>
<dbReference type="InterPro" id="IPR023873">
    <property type="entry name" value="FeFe-hyd_GTPase_HydF"/>
</dbReference>
<dbReference type="InterPro" id="IPR027417">
    <property type="entry name" value="P-loop_NTPase"/>
</dbReference>
<keyword evidence="7" id="KW-1185">Reference proteome</keyword>
<evidence type="ECO:0000256" key="2">
    <source>
        <dbReference type="ARBA" id="ARBA00023134"/>
    </source>
</evidence>
<dbReference type="GO" id="GO:0002098">
    <property type="term" value="P:tRNA wobble uridine modification"/>
    <property type="evidence" value="ECO:0007669"/>
    <property type="project" value="TreeGrafter"/>
</dbReference>
<organism evidence="6 7">
    <name type="scientific">Peptostreptococcus stomatis DSM 17678</name>
    <dbReference type="NCBI Taxonomy" id="596315"/>
    <lineage>
        <taxon>Bacteria</taxon>
        <taxon>Bacillati</taxon>
        <taxon>Bacillota</taxon>
        <taxon>Clostridia</taxon>
        <taxon>Peptostreptococcales</taxon>
        <taxon>Peptostreptococcaceae</taxon>
        <taxon>Peptostreptococcus</taxon>
    </lineage>
</organism>
<dbReference type="Pfam" id="PF18128">
    <property type="entry name" value="HydF_dimer"/>
    <property type="match status" value="1"/>
</dbReference>
<feature type="domain" description="G" evidence="3">
    <location>
        <begin position="11"/>
        <end position="126"/>
    </location>
</feature>
<dbReference type="OrthoDB" id="9811338at2"/>
<dbReference type="GO" id="GO:0005525">
    <property type="term" value="F:GTP binding"/>
    <property type="evidence" value="ECO:0007669"/>
    <property type="project" value="UniProtKB-KW"/>
</dbReference>
<dbReference type="PANTHER" id="PTHR42714">
    <property type="entry name" value="TRNA MODIFICATION GTPASE GTPBP3"/>
    <property type="match status" value="1"/>
</dbReference>
<dbReference type="Gene3D" id="3.40.50.300">
    <property type="entry name" value="P-loop containing nucleotide triphosphate hydrolases"/>
    <property type="match status" value="1"/>
</dbReference>
<keyword evidence="1" id="KW-0547">Nucleotide-binding</keyword>
<dbReference type="SUPFAM" id="SSF52540">
    <property type="entry name" value="P-loop containing nucleoside triphosphate hydrolases"/>
    <property type="match status" value="1"/>
</dbReference>
<dbReference type="NCBIfam" id="TIGR00231">
    <property type="entry name" value="small_GTP"/>
    <property type="match status" value="1"/>
</dbReference>
<dbReference type="Gene3D" id="3.40.50.11420">
    <property type="match status" value="1"/>
</dbReference>
<dbReference type="EMBL" id="ADGQ01000035">
    <property type="protein sequence ID" value="EFM64964.1"/>
    <property type="molecule type" value="Genomic_DNA"/>
</dbReference>
<dbReference type="GO" id="GO:0030488">
    <property type="term" value="P:tRNA methylation"/>
    <property type="evidence" value="ECO:0007669"/>
    <property type="project" value="TreeGrafter"/>
</dbReference>
<keyword evidence="2" id="KW-0342">GTP-binding</keyword>
<dbReference type="AlphaFoldDB" id="E0E2H1"/>
<dbReference type="Gene3D" id="3.40.50.11410">
    <property type="match status" value="1"/>
</dbReference>
<dbReference type="STRING" id="596315.HMPREF0634_1301"/>
<gene>
    <name evidence="6" type="primary">hydF</name>
    <name evidence="6" type="ORF">HMPREF0634_1301</name>
</gene>
<dbReference type="Pfam" id="PF01926">
    <property type="entry name" value="MMR_HSR1"/>
    <property type="match status" value="1"/>
</dbReference>
<evidence type="ECO:0000313" key="6">
    <source>
        <dbReference type="EMBL" id="EFM64964.1"/>
    </source>
</evidence>
<dbReference type="InterPro" id="IPR040644">
    <property type="entry name" value="HydF_tetramer"/>
</dbReference>
<accession>E0E2H1</accession>
<dbReference type="InterPro" id="IPR041606">
    <property type="entry name" value="HydF_dimer"/>
</dbReference>
<feature type="domain" description="Hydrogen maturase F dimerization" evidence="4">
    <location>
        <begin position="180"/>
        <end position="280"/>
    </location>
</feature>
<evidence type="ECO:0000259" key="3">
    <source>
        <dbReference type="Pfam" id="PF01926"/>
    </source>
</evidence>
<name>E0E2H1_9FIRM</name>
<protein>
    <submittedName>
        <fullName evidence="6">Hydrogenase maturation GTPase HydF</fullName>
    </submittedName>
</protein>
<dbReference type="Pfam" id="PF18133">
    <property type="entry name" value="HydF_tetramer"/>
    <property type="match status" value="1"/>
</dbReference>
<reference evidence="6 7" key="1">
    <citation type="submission" date="2010-08" db="EMBL/GenBank/DDBJ databases">
        <authorList>
            <person name="Harkins D.M."/>
            <person name="Madupu R."/>
            <person name="Durkin A.S."/>
            <person name="Torralba M."/>
            <person name="Methe B."/>
            <person name="Sutton G.G."/>
            <person name="Nelson K.E."/>
        </authorList>
    </citation>
    <scope>NUCLEOTIDE SEQUENCE [LARGE SCALE GENOMIC DNA]</scope>
    <source>
        <strain evidence="6 7">DSM 17678</strain>
    </source>
</reference>
<evidence type="ECO:0000313" key="7">
    <source>
        <dbReference type="Proteomes" id="UP000003244"/>
    </source>
</evidence>
<dbReference type="CDD" id="cd00880">
    <property type="entry name" value="Era_like"/>
    <property type="match status" value="1"/>
</dbReference>
<dbReference type="Proteomes" id="UP000003244">
    <property type="component" value="Unassembled WGS sequence"/>
</dbReference>
<dbReference type="NCBIfam" id="TIGR03918">
    <property type="entry name" value="GTP_HydF"/>
    <property type="match status" value="1"/>
</dbReference>
<dbReference type="PANTHER" id="PTHR42714:SF6">
    <property type="entry name" value="TRANSLATION INITIATION FACTOR IF-2"/>
    <property type="match status" value="1"/>
</dbReference>
<dbReference type="InterPro" id="IPR006073">
    <property type="entry name" value="GTP-bd"/>
</dbReference>
<comment type="caution">
    <text evidence="6">The sequence shown here is derived from an EMBL/GenBank/DDBJ whole genome shotgun (WGS) entry which is preliminary data.</text>
</comment>
<dbReference type="GO" id="GO:0005737">
    <property type="term" value="C:cytoplasm"/>
    <property type="evidence" value="ECO:0007669"/>
    <property type="project" value="TreeGrafter"/>
</dbReference>
<evidence type="ECO:0000259" key="4">
    <source>
        <dbReference type="Pfam" id="PF18128"/>
    </source>
</evidence>
<feature type="domain" description="Hydrogen maturase F tetramerization" evidence="5">
    <location>
        <begin position="284"/>
        <end position="398"/>
    </location>
</feature>
<sequence>MNNTPIANRKTIVLVGNRNSGKSSLFNLILGQDMSIVSDYAGTTTDPVGRNMELIGYGPVRIIDTAGLDDLGDLGQMRVRKTQLEIGEADLVVHVFNAGYEGKQDLLDARDRYEKLNKKAIYIFNKCDGIEDIQAYKNAVRPGQDCIFTSVKLGDDHDLKDMVCKFIAENISGLEEDRGLLEGLARPGDTVVLVVPIDSEAPKGRLILPQVQMVRACLDEGVISIVVKDTELEAALDKFQDIDLVVTDSKIFDRVAGILDKSGKDIDLTSFSIVFARQKGDIDIFLEGAAYLDRLKDGDRVLIAESCTHTTSHEDIGTILIPNLIRKKTGKDLDFEFSQGKLDETDLSRFDLMIQCGGCMMTRNNMMNRIGLAGQSGIPITNYGVVLAYLKGVFDRAIY</sequence>
<dbReference type="RefSeq" id="WP_007789102.1">
    <property type="nucleotide sequence ID" value="NZ_ADGQ01000035.1"/>
</dbReference>
<evidence type="ECO:0000259" key="5">
    <source>
        <dbReference type="Pfam" id="PF18133"/>
    </source>
</evidence>
<proteinExistence type="predicted"/>